<gene>
    <name evidence="4" type="ORF">E0L32_001160</name>
</gene>
<dbReference type="GO" id="GO:0005741">
    <property type="term" value="C:mitochondrial outer membrane"/>
    <property type="evidence" value="ECO:0007669"/>
    <property type="project" value="TreeGrafter"/>
</dbReference>
<keyword evidence="5" id="KW-1185">Reference proteome</keyword>
<keyword evidence="2" id="KW-1133">Transmembrane helix</keyword>
<reference evidence="4 5" key="1">
    <citation type="submission" date="2019-06" db="EMBL/GenBank/DDBJ databases">
        <title>Draft genome sequence of the filamentous fungus Phialemoniopsis curvata isolated from diesel fuel.</title>
        <authorList>
            <person name="Varaljay V.A."/>
            <person name="Lyon W.J."/>
            <person name="Crouch A.L."/>
            <person name="Drake C.E."/>
            <person name="Hollomon J.M."/>
            <person name="Nadeau L.J."/>
            <person name="Nunn H.S."/>
            <person name="Stevenson B.S."/>
            <person name="Bojanowski C.L."/>
            <person name="Crookes-Goodson W.J."/>
        </authorList>
    </citation>
    <scope>NUCLEOTIDE SEQUENCE [LARGE SCALE GENOMIC DNA]</scope>
    <source>
        <strain evidence="4 5">D216</strain>
    </source>
</reference>
<feature type="transmembrane region" description="Helical" evidence="2">
    <location>
        <begin position="327"/>
        <end position="351"/>
    </location>
</feature>
<organism evidence="4 5">
    <name type="scientific">Thyridium curvatum</name>
    <dbReference type="NCBI Taxonomy" id="1093900"/>
    <lineage>
        <taxon>Eukaryota</taxon>
        <taxon>Fungi</taxon>
        <taxon>Dikarya</taxon>
        <taxon>Ascomycota</taxon>
        <taxon>Pezizomycotina</taxon>
        <taxon>Sordariomycetes</taxon>
        <taxon>Sordariomycetidae</taxon>
        <taxon>Thyridiales</taxon>
        <taxon>Thyridiaceae</taxon>
        <taxon>Thyridium</taxon>
    </lineage>
</organism>
<evidence type="ECO:0000313" key="5">
    <source>
        <dbReference type="Proteomes" id="UP000319257"/>
    </source>
</evidence>
<feature type="domain" description="Mitochondrial adapter protein MCP1 transmembrane" evidence="3">
    <location>
        <begin position="233"/>
        <end position="354"/>
    </location>
</feature>
<feature type="transmembrane region" description="Helical" evidence="2">
    <location>
        <begin position="270"/>
        <end position="292"/>
    </location>
</feature>
<keyword evidence="2" id="KW-0812">Transmembrane</keyword>
<protein>
    <recommendedName>
        <fullName evidence="3">Mitochondrial adapter protein MCP1 transmembrane domain-containing protein</fullName>
    </recommendedName>
</protein>
<evidence type="ECO:0000313" key="4">
    <source>
        <dbReference type="EMBL" id="TPX11342.1"/>
    </source>
</evidence>
<evidence type="ECO:0000259" key="3">
    <source>
        <dbReference type="Pfam" id="PF07950"/>
    </source>
</evidence>
<feature type="transmembrane region" description="Helical" evidence="2">
    <location>
        <begin position="221"/>
        <end position="241"/>
    </location>
</feature>
<evidence type="ECO:0000256" key="1">
    <source>
        <dbReference type="SAM" id="MobiDB-lite"/>
    </source>
</evidence>
<dbReference type="Proteomes" id="UP000319257">
    <property type="component" value="Unassembled WGS sequence"/>
</dbReference>
<accession>A0A507AN66</accession>
<comment type="caution">
    <text evidence="4">The sequence shown here is derived from an EMBL/GenBank/DDBJ whole genome shotgun (WGS) entry which is preliminary data.</text>
</comment>
<dbReference type="AlphaFoldDB" id="A0A507AN66"/>
<evidence type="ECO:0000256" key="2">
    <source>
        <dbReference type="SAM" id="Phobius"/>
    </source>
</evidence>
<feature type="compositionally biased region" description="Low complexity" evidence="1">
    <location>
        <begin position="51"/>
        <end position="67"/>
    </location>
</feature>
<feature type="transmembrane region" description="Helical" evidence="2">
    <location>
        <begin position="166"/>
        <end position="185"/>
    </location>
</feature>
<sequence length="374" mass="40144">MEEKGPRHEASQETLISLLQLDPSPIETPPADTDKDLPPLPEDSQQDGDQSTLASSSTAKSGTSGSVGLSGSGHGALYYRTSPTPPDAVCLGSRSCSSSRPQSLTIYPCHIVSRIQRYSSYAFTIFASIHFATTSLVPLVTRSVPASETSLLLAREIYQTRISEPLLVAIPLVAHVGSGIAARLLRRSQNLRRYGGATPGVFALHKQRAAGLRPLRIWPRLGYISMSGYAFAVFLGAHIFVNRVLPIAVEGDSANISLAFVSHGFSRHGLLSWLAFVGLLAGGCGHMVWGWAKWLGLADKAGWIGDMPVTSGNKAVDKATRKRRRRVWMGINGFAALATLLWAAGGLGVVARAGPVQGWVGKLYDEMYDKLPLL</sequence>
<feature type="compositionally biased region" description="Basic and acidic residues" evidence="1">
    <location>
        <begin position="1"/>
        <end position="11"/>
    </location>
</feature>
<feature type="region of interest" description="Disordered" evidence="1">
    <location>
        <begin position="1"/>
        <end position="68"/>
    </location>
</feature>
<feature type="transmembrane region" description="Helical" evidence="2">
    <location>
        <begin position="121"/>
        <end position="141"/>
    </location>
</feature>
<dbReference type="RefSeq" id="XP_030993053.1">
    <property type="nucleotide sequence ID" value="XM_031134392.1"/>
</dbReference>
<dbReference type="EMBL" id="SKBQ01000004">
    <property type="protein sequence ID" value="TPX11342.1"/>
    <property type="molecule type" value="Genomic_DNA"/>
</dbReference>
<dbReference type="OrthoDB" id="10259513at2759"/>
<name>A0A507AN66_9PEZI</name>
<dbReference type="InParanoid" id="A0A507AN66"/>
<dbReference type="GO" id="GO:0055088">
    <property type="term" value="P:lipid homeostasis"/>
    <property type="evidence" value="ECO:0007669"/>
    <property type="project" value="InterPro"/>
</dbReference>
<keyword evidence="2" id="KW-0472">Membrane</keyword>
<dbReference type="PANTHER" id="PTHR38409:SF1">
    <property type="entry name" value="MITOCHONDRIAL ADAPTER PROTEIN MCP1"/>
    <property type="match status" value="1"/>
</dbReference>
<dbReference type="Pfam" id="PF07950">
    <property type="entry name" value="MCP1_TM"/>
    <property type="match status" value="1"/>
</dbReference>
<dbReference type="STRING" id="1093900.A0A507AN66"/>
<dbReference type="PANTHER" id="PTHR38409">
    <property type="entry name" value="MDM10-COMPLEMENTING PROTEIN 1"/>
    <property type="match status" value="1"/>
</dbReference>
<dbReference type="GO" id="GO:0007005">
    <property type="term" value="P:mitochondrion organization"/>
    <property type="evidence" value="ECO:0007669"/>
    <property type="project" value="TreeGrafter"/>
</dbReference>
<dbReference type="GeneID" id="41968607"/>
<dbReference type="InterPro" id="IPR012472">
    <property type="entry name" value="MCP1_TM"/>
</dbReference>
<dbReference type="InterPro" id="IPR039960">
    <property type="entry name" value="MCP1"/>
</dbReference>
<proteinExistence type="predicted"/>